<evidence type="ECO:0000313" key="5">
    <source>
        <dbReference type="EMBL" id="KAK4593431.1"/>
    </source>
</evidence>
<feature type="region of interest" description="Disordered" evidence="2">
    <location>
        <begin position="135"/>
        <end position="161"/>
    </location>
</feature>
<dbReference type="InterPro" id="IPR002110">
    <property type="entry name" value="Ankyrin_rpt"/>
</dbReference>
<reference evidence="5 6" key="1">
    <citation type="journal article" date="2023" name="G3 (Bethesda)">
        <title>A haplotype-resolved chromosome-scale genome for Quercus rubra L. provides insights into the genetics of adaptive traits for red oak species.</title>
        <authorList>
            <person name="Kapoor B."/>
            <person name="Jenkins J."/>
            <person name="Schmutz J."/>
            <person name="Zhebentyayeva T."/>
            <person name="Kuelheim C."/>
            <person name="Coggeshall M."/>
            <person name="Heim C."/>
            <person name="Lasky J.R."/>
            <person name="Leites L."/>
            <person name="Islam-Faridi N."/>
            <person name="Romero-Severson J."/>
            <person name="DeLeo V.L."/>
            <person name="Lucas S.M."/>
            <person name="Lazic D."/>
            <person name="Gailing O."/>
            <person name="Carlson J."/>
            <person name="Staton M."/>
        </authorList>
    </citation>
    <scope>NUCLEOTIDE SEQUENCE [LARGE SCALE GENOMIC DNA]</scope>
    <source>
        <strain evidence="5">Pseudo-F2</strain>
    </source>
</reference>
<feature type="transmembrane region" description="Helical" evidence="3">
    <location>
        <begin position="694"/>
        <end position="719"/>
    </location>
</feature>
<dbReference type="GO" id="GO:0016020">
    <property type="term" value="C:membrane"/>
    <property type="evidence" value="ECO:0007669"/>
    <property type="project" value="TreeGrafter"/>
</dbReference>
<gene>
    <name evidence="5" type="ORF">RGQ29_017513</name>
</gene>
<dbReference type="PANTHER" id="PTHR24177:SF329">
    <property type="entry name" value="ANKYRIN REPEAT PROTEIN"/>
    <property type="match status" value="1"/>
</dbReference>
<feature type="compositionally biased region" description="Basic and acidic residues" evidence="2">
    <location>
        <begin position="144"/>
        <end position="161"/>
    </location>
</feature>
<keyword evidence="3" id="KW-0812">Transmembrane</keyword>
<accession>A0AAN7FLV5</accession>
<name>A0AAN7FLV5_QUERU</name>
<evidence type="ECO:0000256" key="3">
    <source>
        <dbReference type="SAM" id="Phobius"/>
    </source>
</evidence>
<dbReference type="Proteomes" id="UP001324115">
    <property type="component" value="Unassembled WGS sequence"/>
</dbReference>
<dbReference type="PROSITE" id="PS50297">
    <property type="entry name" value="ANK_REP_REGION"/>
    <property type="match status" value="1"/>
</dbReference>
<feature type="domain" description="PGG" evidence="4">
    <location>
        <begin position="605"/>
        <end position="717"/>
    </location>
</feature>
<sequence length="769" mass="86119">METKPVLEVLSGEDNYLKWSVRVKTYLMAQDLWDIVEATNEPPTPENEAAFKAWSKMNAMALYGIQNSCGPDTFFDIMEITSARNAWEKLAEKYKPKGPEPSSSMASVPLEEDNLDSNTKSGTIQISSDIREITSDRMASVPLEEDKLDSSTKPGESHKKGNIDDGVEIYMDFYKALQIGNWNAAKEFLNRHPHVISAKITVTGKTALYVAAEAGHVHIVEELVKQMSEENLERKDIDGFTALALAAYIGNYRIAECMLGKNENLISIGDNNGNIPVVLALFNGHLKLARYLYLLTPPEILLPENGTMGATVVCEAIYNKALDIALDLVKRCPRLVIAQDRNGESPFYALACMPDYFLSGNRLVLWKRWIYSGIRIQSGGPMNDIRLNIQKLARNRSQSNDKEIIGSGIYSLSQLVSNLRTLMGIEHLYEMKLAHFLSCQLLSRMKDQISISNDQLRTNCNDVGAILRAIKEGIFEFVFEMVKADPQYLWARDSKSSNIFWVAVQYRHAKIFSLIYGLDTKSALASAMDSFHGNNLLHMAGMLAPSTSLDDIAGAALQMQRELQWFKEVESIAASKDQSNLNKDGLTPRELFTKNHKDMRKDGEQWMKDTATSCTVVGALIVTIMFAAVFTVPGGNDQNNGFPIFLNKKLFMVFIVSDALSLFSSSTSVLMFLGILTSRYAEEDFLESLPRKMIIGLSTLFFSIAAMMIAFSAALFLMLHEQSWIFKPVICLASIPITLFVLMQFPLLVAMANSTYGPSIFNRKMKRWF</sequence>
<protein>
    <recommendedName>
        <fullName evidence="4">PGG domain-containing protein</fullName>
    </recommendedName>
</protein>
<feature type="region of interest" description="Disordered" evidence="2">
    <location>
        <begin position="94"/>
        <end position="121"/>
    </location>
</feature>
<evidence type="ECO:0000256" key="2">
    <source>
        <dbReference type="SAM" id="MobiDB-lite"/>
    </source>
</evidence>
<keyword evidence="3" id="KW-1133">Transmembrane helix</keyword>
<organism evidence="5 6">
    <name type="scientific">Quercus rubra</name>
    <name type="common">Northern red oak</name>
    <name type="synonym">Quercus borealis</name>
    <dbReference type="NCBI Taxonomy" id="3512"/>
    <lineage>
        <taxon>Eukaryota</taxon>
        <taxon>Viridiplantae</taxon>
        <taxon>Streptophyta</taxon>
        <taxon>Embryophyta</taxon>
        <taxon>Tracheophyta</taxon>
        <taxon>Spermatophyta</taxon>
        <taxon>Magnoliopsida</taxon>
        <taxon>eudicotyledons</taxon>
        <taxon>Gunneridae</taxon>
        <taxon>Pentapetalae</taxon>
        <taxon>rosids</taxon>
        <taxon>fabids</taxon>
        <taxon>Fagales</taxon>
        <taxon>Fagaceae</taxon>
        <taxon>Quercus</taxon>
    </lineage>
</organism>
<evidence type="ECO:0000259" key="4">
    <source>
        <dbReference type="Pfam" id="PF13962"/>
    </source>
</evidence>
<feature type="repeat" description="ANK" evidence="1">
    <location>
        <begin position="203"/>
        <end position="235"/>
    </location>
</feature>
<dbReference type="InterPro" id="IPR026961">
    <property type="entry name" value="PGG_dom"/>
</dbReference>
<comment type="caution">
    <text evidence="5">The sequence shown here is derived from an EMBL/GenBank/DDBJ whole genome shotgun (WGS) entry which is preliminary data.</text>
</comment>
<proteinExistence type="predicted"/>
<dbReference type="EMBL" id="JAXUIC010000004">
    <property type="protein sequence ID" value="KAK4593431.1"/>
    <property type="molecule type" value="Genomic_DNA"/>
</dbReference>
<feature type="transmembrane region" description="Helical" evidence="3">
    <location>
        <begin position="650"/>
        <end position="673"/>
    </location>
</feature>
<dbReference type="SUPFAM" id="SSF48403">
    <property type="entry name" value="Ankyrin repeat"/>
    <property type="match status" value="1"/>
</dbReference>
<dbReference type="Pfam" id="PF14223">
    <property type="entry name" value="Retrotran_gag_2"/>
    <property type="match status" value="1"/>
</dbReference>
<keyword evidence="1" id="KW-0040">ANK repeat</keyword>
<dbReference type="Pfam" id="PF13962">
    <property type="entry name" value="PGG"/>
    <property type="match status" value="1"/>
</dbReference>
<keyword evidence="6" id="KW-1185">Reference proteome</keyword>
<dbReference type="Gene3D" id="1.25.40.20">
    <property type="entry name" value="Ankyrin repeat-containing domain"/>
    <property type="match status" value="1"/>
</dbReference>
<feature type="transmembrane region" description="Helical" evidence="3">
    <location>
        <begin position="610"/>
        <end position="630"/>
    </location>
</feature>
<keyword evidence="3" id="KW-0472">Membrane</keyword>
<dbReference type="AlphaFoldDB" id="A0AAN7FLV5"/>
<dbReference type="Pfam" id="PF12796">
    <property type="entry name" value="Ank_2"/>
    <property type="match status" value="1"/>
</dbReference>
<dbReference type="PANTHER" id="PTHR24177">
    <property type="entry name" value="CASKIN"/>
    <property type="match status" value="1"/>
</dbReference>
<feature type="transmembrane region" description="Helical" evidence="3">
    <location>
        <begin position="725"/>
        <end position="756"/>
    </location>
</feature>
<evidence type="ECO:0000313" key="6">
    <source>
        <dbReference type="Proteomes" id="UP001324115"/>
    </source>
</evidence>
<evidence type="ECO:0000256" key="1">
    <source>
        <dbReference type="PROSITE-ProRule" id="PRU00023"/>
    </source>
</evidence>
<dbReference type="InterPro" id="IPR036770">
    <property type="entry name" value="Ankyrin_rpt-contain_sf"/>
</dbReference>
<dbReference type="SMART" id="SM00248">
    <property type="entry name" value="ANK"/>
    <property type="match status" value="4"/>
</dbReference>
<dbReference type="PROSITE" id="PS50088">
    <property type="entry name" value="ANK_REPEAT"/>
    <property type="match status" value="1"/>
</dbReference>